<dbReference type="Proteomes" id="UP000030848">
    <property type="component" value="Unassembled WGS sequence"/>
</dbReference>
<dbReference type="OrthoDB" id="9776737at2"/>
<feature type="transmembrane region" description="Helical" evidence="10">
    <location>
        <begin position="173"/>
        <end position="191"/>
    </location>
</feature>
<keyword evidence="10" id="KW-1003">Cell membrane</keyword>
<dbReference type="InterPro" id="IPR032421">
    <property type="entry name" value="PMT_4TMC"/>
</dbReference>
<comment type="similarity">
    <text evidence="3 10">Belongs to the glycosyltransferase 39 family.</text>
</comment>
<feature type="domain" description="Protein O-mannosyl-transferase C-terminal four TM" evidence="13">
    <location>
        <begin position="335"/>
        <end position="522"/>
    </location>
</feature>
<dbReference type="PANTHER" id="PTHR10050">
    <property type="entry name" value="DOLICHYL-PHOSPHATE-MANNOSE--PROTEIN MANNOSYLTRANSFERASE"/>
    <property type="match status" value="1"/>
</dbReference>
<feature type="transmembrane region" description="Helical" evidence="10">
    <location>
        <begin position="218"/>
        <end position="236"/>
    </location>
</feature>
<evidence type="ECO:0000256" key="1">
    <source>
        <dbReference type="ARBA" id="ARBA00004127"/>
    </source>
</evidence>
<comment type="caution">
    <text evidence="14">The sequence shown here is derived from an EMBL/GenBank/DDBJ whole genome shotgun (WGS) entry which is preliminary data.</text>
</comment>
<sequence length="523" mass="58366">MTALLTRSSAGGVGQAPRLRKPPVDREAALLGRPMPNDRVRALIVTLVLTAIGALVRLQNLDVPTDKGTPVFDEKHYVPQAWQMLRNGGYEDNHGYELIVHPPLAKQLIAVGEWIFGYNAWGWRFSAAVAGALIVLLTVRIARRLTRSTLLGAVAGVLVICDGVLHLQSRSGMLDIFLALFVLAAFGCVLLDRDQVRERLALAVREGWIEESPYGPRLGFRWWRFGAGVSLGLATAVKWSGAYWVIAFALLTLAFDVTARRTAGVRRPWLGVLRQDVPPVAWSIGVISVLTYLGGWWAWFASETATDRHYVEIQDIGEGPFGFVPDALRSLVLYTTNVLDFHNNLATPDGDPHPWESKPWTWPMGLRPMLYHYESGEHVTGCGESECVSATMLIGTPAMWWLALPVLAWGLWRAVFRTDWRYAAVLVGYLAGLLPWFVNLDRQMYYFYATPLAPFLALGLTLVLGQILGSARNGYERRGTGLLVLSLYIGLVVANFAWLWPVLNGEPITHDRWQAELWLPSWR</sequence>
<dbReference type="InterPro" id="IPR027005">
    <property type="entry name" value="PMT-like"/>
</dbReference>
<keyword evidence="8 10" id="KW-0472">Membrane</keyword>
<feature type="transmembrane region" description="Helical" evidence="10">
    <location>
        <begin position="40"/>
        <end position="58"/>
    </location>
</feature>
<evidence type="ECO:0000256" key="2">
    <source>
        <dbReference type="ARBA" id="ARBA00004922"/>
    </source>
</evidence>
<comment type="function">
    <text evidence="10">Protein O-mannosyltransferase that catalyzes the transfer of a single mannose residue from a polyprenol phospho-mannosyl lipidic donor to the hydroxyl group of selected serine and threonine residues in acceptor proteins.</text>
</comment>
<evidence type="ECO:0000256" key="10">
    <source>
        <dbReference type="RuleBase" id="RU367007"/>
    </source>
</evidence>
<evidence type="ECO:0000256" key="8">
    <source>
        <dbReference type="ARBA" id="ARBA00023136"/>
    </source>
</evidence>
<feature type="transmembrane region" description="Helical" evidence="10">
    <location>
        <begin position="480"/>
        <end position="500"/>
    </location>
</feature>
<organism evidence="14 15">
    <name type="scientific">Saccharomonospora viridis</name>
    <dbReference type="NCBI Taxonomy" id="1852"/>
    <lineage>
        <taxon>Bacteria</taxon>
        <taxon>Bacillati</taxon>
        <taxon>Actinomycetota</taxon>
        <taxon>Actinomycetes</taxon>
        <taxon>Pseudonocardiales</taxon>
        <taxon>Pseudonocardiaceae</taxon>
        <taxon>Saccharomonospora</taxon>
    </lineage>
</organism>
<dbReference type="AlphaFoldDB" id="A0A837D513"/>
<reference evidence="14 15" key="1">
    <citation type="submission" date="2014-10" db="EMBL/GenBank/DDBJ databases">
        <title>Genome sequence of Micropolyspora internatus JCM3315.</title>
        <authorList>
            <person name="Shin S.-K."/>
            <person name="Yi H."/>
        </authorList>
    </citation>
    <scope>NUCLEOTIDE SEQUENCE [LARGE SCALE GENOMIC DNA]</scope>
    <source>
        <strain evidence="14 15">JCM 3315</strain>
    </source>
</reference>
<evidence type="ECO:0000256" key="4">
    <source>
        <dbReference type="ARBA" id="ARBA00022676"/>
    </source>
</evidence>
<evidence type="ECO:0000313" key="14">
    <source>
        <dbReference type="EMBL" id="KHF42335.1"/>
    </source>
</evidence>
<feature type="region of interest" description="Disordered" evidence="11">
    <location>
        <begin position="1"/>
        <end position="21"/>
    </location>
</feature>
<feature type="transmembrane region" description="Helical" evidence="10">
    <location>
        <begin position="445"/>
        <end position="468"/>
    </location>
</feature>
<feature type="transmembrane region" description="Helical" evidence="10">
    <location>
        <begin position="280"/>
        <end position="299"/>
    </location>
</feature>
<keyword evidence="4 10" id="KW-0328">Glycosyltransferase</keyword>
<feature type="domain" description="ArnT-like N-terminal" evidence="12">
    <location>
        <begin position="119"/>
        <end position="253"/>
    </location>
</feature>
<evidence type="ECO:0000259" key="12">
    <source>
        <dbReference type="Pfam" id="PF02366"/>
    </source>
</evidence>
<feature type="transmembrane region" description="Helical" evidence="10">
    <location>
        <begin position="121"/>
        <end position="142"/>
    </location>
</feature>
<feature type="transmembrane region" description="Helical" evidence="10">
    <location>
        <begin position="422"/>
        <end position="439"/>
    </location>
</feature>
<keyword evidence="7 10" id="KW-1133">Transmembrane helix</keyword>
<dbReference type="GO" id="GO:0005886">
    <property type="term" value="C:plasma membrane"/>
    <property type="evidence" value="ECO:0007669"/>
    <property type="project" value="UniProtKB-SubCell"/>
</dbReference>
<feature type="transmembrane region" description="Helical" evidence="10">
    <location>
        <begin position="149"/>
        <end position="167"/>
    </location>
</feature>
<comment type="subcellular location">
    <subcellularLocation>
        <location evidence="10">Cell membrane</location>
    </subcellularLocation>
    <subcellularLocation>
        <location evidence="1">Endomembrane system</location>
        <topology evidence="1">Multi-pass membrane protein</topology>
    </subcellularLocation>
</comment>
<keyword evidence="6 10" id="KW-0812">Transmembrane</keyword>
<evidence type="ECO:0000256" key="9">
    <source>
        <dbReference type="ARBA" id="ARBA00093617"/>
    </source>
</evidence>
<dbReference type="EMBL" id="JRZE01000007">
    <property type="protein sequence ID" value="KHF42335.1"/>
    <property type="molecule type" value="Genomic_DNA"/>
</dbReference>
<evidence type="ECO:0000313" key="15">
    <source>
        <dbReference type="Proteomes" id="UP000030848"/>
    </source>
</evidence>
<dbReference type="EC" id="2.4.1.-" evidence="10"/>
<dbReference type="RefSeq" id="WP_037313320.1">
    <property type="nucleotide sequence ID" value="NZ_CALJZO010000018.1"/>
</dbReference>
<protein>
    <recommendedName>
        <fullName evidence="9 10">Polyprenol-phosphate-mannose--protein mannosyltransferase</fullName>
        <ecNumber evidence="10">2.4.1.-</ecNumber>
    </recommendedName>
</protein>
<keyword evidence="5 10" id="KW-0808">Transferase</keyword>
<accession>A0A837D513</accession>
<name>A0A837D513_9PSEU</name>
<proteinExistence type="inferred from homology"/>
<evidence type="ECO:0000259" key="13">
    <source>
        <dbReference type="Pfam" id="PF16192"/>
    </source>
</evidence>
<evidence type="ECO:0000256" key="5">
    <source>
        <dbReference type="ARBA" id="ARBA00022679"/>
    </source>
</evidence>
<dbReference type="InterPro" id="IPR003342">
    <property type="entry name" value="ArnT-like_N"/>
</dbReference>
<evidence type="ECO:0000256" key="3">
    <source>
        <dbReference type="ARBA" id="ARBA00007222"/>
    </source>
</evidence>
<evidence type="ECO:0000256" key="11">
    <source>
        <dbReference type="SAM" id="MobiDB-lite"/>
    </source>
</evidence>
<dbReference type="UniPathway" id="UPA00378"/>
<gene>
    <name evidence="14" type="ORF">MINT15_38520</name>
</gene>
<evidence type="ECO:0000256" key="6">
    <source>
        <dbReference type="ARBA" id="ARBA00022692"/>
    </source>
</evidence>
<dbReference type="GO" id="GO:0012505">
    <property type="term" value="C:endomembrane system"/>
    <property type="evidence" value="ECO:0007669"/>
    <property type="project" value="UniProtKB-SubCell"/>
</dbReference>
<evidence type="ECO:0000256" key="7">
    <source>
        <dbReference type="ARBA" id="ARBA00022989"/>
    </source>
</evidence>
<dbReference type="PANTHER" id="PTHR10050:SF46">
    <property type="entry name" value="PROTEIN O-MANNOSYL-TRANSFERASE 2"/>
    <property type="match status" value="1"/>
</dbReference>
<feature type="transmembrane region" description="Helical" evidence="10">
    <location>
        <begin position="398"/>
        <end position="415"/>
    </location>
</feature>
<dbReference type="Pfam" id="PF02366">
    <property type="entry name" value="PMT"/>
    <property type="match status" value="1"/>
</dbReference>
<dbReference type="Pfam" id="PF16192">
    <property type="entry name" value="PMT_4TMC"/>
    <property type="match status" value="1"/>
</dbReference>
<comment type="pathway">
    <text evidence="2 10">Protein modification; protein glycosylation.</text>
</comment>
<dbReference type="GO" id="GO:0004169">
    <property type="term" value="F:dolichyl-phosphate-mannose-protein mannosyltransferase activity"/>
    <property type="evidence" value="ECO:0007669"/>
    <property type="project" value="UniProtKB-UniRule"/>
</dbReference>